<evidence type="ECO:0000256" key="1">
    <source>
        <dbReference type="ARBA" id="ARBA00004323"/>
    </source>
</evidence>
<proteinExistence type="inferred from homology"/>
<evidence type="ECO:0000256" key="6">
    <source>
        <dbReference type="ARBA" id="ARBA00022968"/>
    </source>
</evidence>
<keyword evidence="7" id="KW-1133">Transmembrane helix</keyword>
<dbReference type="GO" id="GO:0051072">
    <property type="term" value="P:4,6-pyruvylated galactose residue biosynthetic process"/>
    <property type="evidence" value="ECO:0007669"/>
    <property type="project" value="TreeGrafter"/>
</dbReference>
<accession>A0A9N8VAW8</accession>
<comment type="caution">
    <text evidence="11">The sequence shown here is derived from an EMBL/GenBank/DDBJ whole genome shotgun (WGS) entry which is preliminary data.</text>
</comment>
<comment type="similarity">
    <text evidence="2 10">Belongs to the glycosyltransferase 31 family.</text>
</comment>
<evidence type="ECO:0000256" key="10">
    <source>
        <dbReference type="RuleBase" id="RU363063"/>
    </source>
</evidence>
<dbReference type="InterPro" id="IPR002659">
    <property type="entry name" value="Glyco_trans_31"/>
</dbReference>
<keyword evidence="12" id="KW-1185">Reference proteome</keyword>
<dbReference type="GO" id="GO:0000139">
    <property type="term" value="C:Golgi membrane"/>
    <property type="evidence" value="ECO:0007669"/>
    <property type="project" value="UniProtKB-SubCell"/>
</dbReference>
<evidence type="ECO:0000256" key="8">
    <source>
        <dbReference type="ARBA" id="ARBA00023034"/>
    </source>
</evidence>
<sequence>LPRAYNPPCESYHQLRNISYSQLSTYPPVKIFIGIFTTIETFERRHLLRTLYRYEINTRQFNKYIENENKDLIDYRFILGKSNKPISEDIKLKFKIENEAFQDIIILDDDENLNDGKTYYYFKWVTENLIKRSVEDNTLNEYDYIVKTDDDSFINLKNLALNLRPFSQYTKHLYYGYMRTTNPDSSLKQYATGMIEVLSAKYAENIGNLNISKEELKNHHEDVWLAWILMVNDMNENWIDEQCLIYDDPRMLRYEPSKGSLIFPQTVTIHSLKEDWKWKEVIDYFYGVY</sequence>
<organism evidence="11 12">
    <name type="scientific">Dentiscutata erythropus</name>
    <dbReference type="NCBI Taxonomy" id="1348616"/>
    <lineage>
        <taxon>Eukaryota</taxon>
        <taxon>Fungi</taxon>
        <taxon>Fungi incertae sedis</taxon>
        <taxon>Mucoromycota</taxon>
        <taxon>Glomeromycotina</taxon>
        <taxon>Glomeromycetes</taxon>
        <taxon>Diversisporales</taxon>
        <taxon>Gigasporaceae</taxon>
        <taxon>Dentiscutata</taxon>
    </lineage>
</organism>
<dbReference type="AlphaFoldDB" id="A0A9N8VAW8"/>
<dbReference type="Gene3D" id="3.90.550.50">
    <property type="match status" value="1"/>
</dbReference>
<dbReference type="Proteomes" id="UP000789405">
    <property type="component" value="Unassembled WGS sequence"/>
</dbReference>
<evidence type="ECO:0000256" key="4">
    <source>
        <dbReference type="ARBA" id="ARBA00022679"/>
    </source>
</evidence>
<evidence type="ECO:0000256" key="2">
    <source>
        <dbReference type="ARBA" id="ARBA00008661"/>
    </source>
</evidence>
<dbReference type="PANTHER" id="PTHR11214:SF351">
    <property type="entry name" value="BETA-1,3-GALACTOSYLTRANSFERASE PVG3"/>
    <property type="match status" value="1"/>
</dbReference>
<reference evidence="11" key="1">
    <citation type="submission" date="2021-06" db="EMBL/GenBank/DDBJ databases">
        <authorList>
            <person name="Kallberg Y."/>
            <person name="Tangrot J."/>
            <person name="Rosling A."/>
        </authorList>
    </citation>
    <scope>NUCLEOTIDE SEQUENCE</scope>
    <source>
        <strain evidence="11">MA453B</strain>
    </source>
</reference>
<dbReference type="EC" id="2.4.1.-" evidence="10"/>
<dbReference type="OrthoDB" id="2378459at2759"/>
<dbReference type="EMBL" id="CAJVPY010000090">
    <property type="protein sequence ID" value="CAG8449243.1"/>
    <property type="molecule type" value="Genomic_DNA"/>
</dbReference>
<keyword evidence="9" id="KW-0472">Membrane</keyword>
<evidence type="ECO:0000313" key="12">
    <source>
        <dbReference type="Proteomes" id="UP000789405"/>
    </source>
</evidence>
<keyword evidence="4" id="KW-0808">Transferase</keyword>
<evidence type="ECO:0000256" key="9">
    <source>
        <dbReference type="ARBA" id="ARBA00023136"/>
    </source>
</evidence>
<dbReference type="Pfam" id="PF01762">
    <property type="entry name" value="Galactosyl_T"/>
    <property type="match status" value="1"/>
</dbReference>
<evidence type="ECO:0000256" key="3">
    <source>
        <dbReference type="ARBA" id="ARBA00022676"/>
    </source>
</evidence>
<evidence type="ECO:0000313" key="11">
    <source>
        <dbReference type="EMBL" id="CAG8449243.1"/>
    </source>
</evidence>
<gene>
    <name evidence="11" type="ORF">DERYTH_LOCUS413</name>
</gene>
<evidence type="ECO:0000256" key="5">
    <source>
        <dbReference type="ARBA" id="ARBA00022692"/>
    </source>
</evidence>
<feature type="non-terminal residue" evidence="11">
    <location>
        <position position="1"/>
    </location>
</feature>
<keyword evidence="5" id="KW-0812">Transmembrane</keyword>
<comment type="subcellular location">
    <subcellularLocation>
        <location evidence="1 10">Golgi apparatus membrane</location>
        <topology evidence="1 10">Single-pass type II membrane protein</topology>
    </subcellularLocation>
</comment>
<dbReference type="PANTHER" id="PTHR11214">
    <property type="entry name" value="BETA-1,3-N-ACETYLGLUCOSAMINYLTRANSFERASE"/>
    <property type="match status" value="1"/>
</dbReference>
<dbReference type="GO" id="GO:0016758">
    <property type="term" value="F:hexosyltransferase activity"/>
    <property type="evidence" value="ECO:0007669"/>
    <property type="project" value="InterPro"/>
</dbReference>
<keyword evidence="6" id="KW-0735">Signal-anchor</keyword>
<evidence type="ECO:0000256" key="7">
    <source>
        <dbReference type="ARBA" id="ARBA00022989"/>
    </source>
</evidence>
<protein>
    <recommendedName>
        <fullName evidence="10">Hexosyltransferase</fullName>
        <ecNumber evidence="10">2.4.1.-</ecNumber>
    </recommendedName>
</protein>
<keyword evidence="3 10" id="KW-0328">Glycosyltransferase</keyword>
<name>A0A9N8VAW8_9GLOM</name>
<keyword evidence="8 10" id="KW-0333">Golgi apparatus</keyword>